<organism evidence="1 2">
    <name type="scientific">Mytilus galloprovincialis</name>
    <name type="common">Mediterranean mussel</name>
    <dbReference type="NCBI Taxonomy" id="29158"/>
    <lineage>
        <taxon>Eukaryota</taxon>
        <taxon>Metazoa</taxon>
        <taxon>Spiralia</taxon>
        <taxon>Lophotrochozoa</taxon>
        <taxon>Mollusca</taxon>
        <taxon>Bivalvia</taxon>
        <taxon>Autobranchia</taxon>
        <taxon>Pteriomorphia</taxon>
        <taxon>Mytilida</taxon>
        <taxon>Mytiloidea</taxon>
        <taxon>Mytilidae</taxon>
        <taxon>Mytilinae</taxon>
        <taxon>Mytilus</taxon>
    </lineage>
</organism>
<accession>A0A8B6G440</accession>
<name>A0A8B6G440_MYTGA</name>
<reference evidence="1" key="1">
    <citation type="submission" date="2018-11" db="EMBL/GenBank/DDBJ databases">
        <authorList>
            <person name="Alioto T."/>
            <person name="Alioto T."/>
        </authorList>
    </citation>
    <scope>NUCLEOTIDE SEQUENCE</scope>
</reference>
<dbReference type="EMBL" id="UYJE01007828">
    <property type="protein sequence ID" value="VDI58326.1"/>
    <property type="molecule type" value="Genomic_DNA"/>
</dbReference>
<gene>
    <name evidence="1" type="ORF">MGAL_10B009352</name>
</gene>
<proteinExistence type="predicted"/>
<sequence>MLETRQTQDGPWQLKFSQMSSDLQLTTSSSSDFNTEVKEPFLTKLINNIQDRFVDTYIIDQLSVLDLSGTPDELQALYGFNEMFSIADHFSMDPEELQTQWQDFIQLLNTLTAQDRSMTKLLQLLHNSTVTGLKDIYHLVL</sequence>
<evidence type="ECO:0000313" key="2">
    <source>
        <dbReference type="Proteomes" id="UP000596742"/>
    </source>
</evidence>
<protein>
    <submittedName>
        <fullName evidence="1">Uncharacterized protein</fullName>
    </submittedName>
</protein>
<keyword evidence="2" id="KW-1185">Reference proteome</keyword>
<dbReference type="OrthoDB" id="6091699at2759"/>
<dbReference type="Proteomes" id="UP000596742">
    <property type="component" value="Unassembled WGS sequence"/>
</dbReference>
<evidence type="ECO:0000313" key="1">
    <source>
        <dbReference type="EMBL" id="VDI58326.1"/>
    </source>
</evidence>
<comment type="caution">
    <text evidence="1">The sequence shown here is derived from an EMBL/GenBank/DDBJ whole genome shotgun (WGS) entry which is preliminary data.</text>
</comment>
<dbReference type="AlphaFoldDB" id="A0A8B6G440"/>